<evidence type="ECO:0008006" key="3">
    <source>
        <dbReference type="Google" id="ProtNLM"/>
    </source>
</evidence>
<protein>
    <recommendedName>
        <fullName evidence="3">HEAT repeat domain-containing protein</fullName>
    </recommendedName>
</protein>
<keyword evidence="2" id="KW-1185">Reference proteome</keyword>
<evidence type="ECO:0000313" key="1">
    <source>
        <dbReference type="EMBL" id="GAA4616722.1"/>
    </source>
</evidence>
<name>A0ABP8TUB6_9ACTN</name>
<dbReference type="SUPFAM" id="SSF48371">
    <property type="entry name" value="ARM repeat"/>
    <property type="match status" value="1"/>
</dbReference>
<evidence type="ECO:0000313" key="2">
    <source>
        <dbReference type="Proteomes" id="UP001500212"/>
    </source>
</evidence>
<reference evidence="2" key="1">
    <citation type="journal article" date="2019" name="Int. J. Syst. Evol. Microbiol.">
        <title>The Global Catalogue of Microorganisms (GCM) 10K type strain sequencing project: providing services to taxonomists for standard genome sequencing and annotation.</title>
        <authorList>
            <consortium name="The Broad Institute Genomics Platform"/>
            <consortium name="The Broad Institute Genome Sequencing Center for Infectious Disease"/>
            <person name="Wu L."/>
            <person name="Ma J."/>
        </authorList>
    </citation>
    <scope>NUCLEOTIDE SEQUENCE [LARGE SCALE GENOMIC DNA]</scope>
    <source>
        <strain evidence="2">JCM 17938</strain>
    </source>
</reference>
<gene>
    <name evidence="1" type="ORF">GCM10023195_74440</name>
</gene>
<comment type="caution">
    <text evidence="1">The sequence shown here is derived from an EMBL/GenBank/DDBJ whole genome shotgun (WGS) entry which is preliminary data.</text>
</comment>
<dbReference type="InterPro" id="IPR011989">
    <property type="entry name" value="ARM-like"/>
</dbReference>
<sequence>MTGRRATLTLWRPVGPAELALLRASGWRAWPPRLPDQPIFYPVLNEAYAVKIARDWNVPASGAGFVTRFEVDAGFARRYPVRQAGGRTILELWVPAEELEEFNAHLAGPIQVVREYHVPGYGPLAARVADAAAGREPADEVTAMLSVASATTWIGLDRAFRTAGVRYGAGTAAASLPRDARLPSLVMACSGDGHRREAAVASAAWSRLPLPILVLRTADWVPQVRERARRSLEAALRTADTAALPAAASVAVAMGSWARGPHALDALAEALRSAPEDALASARAHRDRGLRRWAYRLWLESGRARSEEVMRAALGERDVVCRALCAERVVAEAVRDERPDVLERLLGEGGANVRIEALTALVRLGRPETGAAYLADRPTMMRATAQWAVRREGRDPAVLYREALATDPAAGRIRTLVAGLGECGTRQDIDLLLPFLEHPSPRVRAEAVRAVRRLGVSLARIAPMLADPAPVVVRAVGKALRTEPDAVPTARLWE</sequence>
<organism evidence="1 2">
    <name type="scientific">Actinoallomurus liliacearum</name>
    <dbReference type="NCBI Taxonomy" id="1080073"/>
    <lineage>
        <taxon>Bacteria</taxon>
        <taxon>Bacillati</taxon>
        <taxon>Actinomycetota</taxon>
        <taxon>Actinomycetes</taxon>
        <taxon>Streptosporangiales</taxon>
        <taxon>Thermomonosporaceae</taxon>
        <taxon>Actinoallomurus</taxon>
    </lineage>
</organism>
<accession>A0ABP8TUB6</accession>
<dbReference type="Pfam" id="PF13646">
    <property type="entry name" value="HEAT_2"/>
    <property type="match status" value="1"/>
</dbReference>
<dbReference type="EMBL" id="BAABHJ010000037">
    <property type="protein sequence ID" value="GAA4616722.1"/>
    <property type="molecule type" value="Genomic_DNA"/>
</dbReference>
<proteinExistence type="predicted"/>
<dbReference type="Proteomes" id="UP001500212">
    <property type="component" value="Unassembled WGS sequence"/>
</dbReference>
<dbReference type="Gene3D" id="1.25.10.10">
    <property type="entry name" value="Leucine-rich Repeat Variant"/>
    <property type="match status" value="1"/>
</dbReference>
<dbReference type="InterPro" id="IPR016024">
    <property type="entry name" value="ARM-type_fold"/>
</dbReference>